<comment type="caution">
    <text evidence="3">The sequence shown here is derived from an EMBL/GenBank/DDBJ whole genome shotgun (WGS) entry which is preliminary data.</text>
</comment>
<keyword evidence="2" id="KW-1133">Transmembrane helix</keyword>
<name>A0A420E4W2_9FLAO</name>
<feature type="coiled-coil region" evidence="1">
    <location>
        <begin position="21"/>
        <end position="62"/>
    </location>
</feature>
<dbReference type="Proteomes" id="UP000285780">
    <property type="component" value="Unassembled WGS sequence"/>
</dbReference>
<keyword evidence="4" id="KW-1185">Reference proteome</keyword>
<protein>
    <submittedName>
        <fullName evidence="3">Uncharacterized protein</fullName>
    </submittedName>
</protein>
<dbReference type="AlphaFoldDB" id="A0A420E4W2"/>
<evidence type="ECO:0000313" key="3">
    <source>
        <dbReference type="EMBL" id="RKF05080.1"/>
    </source>
</evidence>
<reference evidence="3 4" key="1">
    <citation type="submission" date="2018-09" db="EMBL/GenBank/DDBJ databases">
        <title>Genomic Encyclopedia of Archaeal and Bacterial Type Strains, Phase II (KMG-II): from individual species to whole genera.</title>
        <authorList>
            <person name="Goeker M."/>
        </authorList>
    </citation>
    <scope>NUCLEOTIDE SEQUENCE [LARGE SCALE GENOMIC DNA]</scope>
    <source>
        <strain evidence="3 4">DSM 16505</strain>
    </source>
</reference>
<keyword evidence="2" id="KW-0472">Membrane</keyword>
<keyword evidence="2" id="KW-0812">Transmembrane</keyword>
<keyword evidence="1" id="KW-0175">Coiled coil</keyword>
<evidence type="ECO:0000313" key="4">
    <source>
        <dbReference type="Proteomes" id="UP000285780"/>
    </source>
</evidence>
<evidence type="ECO:0000256" key="1">
    <source>
        <dbReference type="SAM" id="Coils"/>
    </source>
</evidence>
<sequence length="356" mass="41108">MKIKTILLIPFLFIIISVNGQNKTKEKILFLENQINTLSKEIDSNQQKMLEQSKEIKELSNKIEYQGNLINNQTVLIDTSFDGVSSQLSASSYFIGIFGIIIALFSIGLSIYVSRMSRNIKNISLDNETLLQKNVTIKQEIELLSEKIVNDSTGLYKVMRTEEANHILDRLISVPEDISNMFSNLASRELNDNHFLQMKEAYTQIKDDEEFADSYLIQFFQHFAGLSVIDEEIKDNLLSKLDMCVKCSFKNDIVNSTQNYISALQKKGLNNSKSEINIFVKIIENSKYKDLEELYFSVFNTLSTRNAQFAFFQIINKTDNTKLFRKNYGKLLENYKTENTTDDENLVFEELENLNQ</sequence>
<organism evidence="3 4">
    <name type="scientific">Tenacibaculum lutimaris</name>
    <dbReference type="NCBI Taxonomy" id="285258"/>
    <lineage>
        <taxon>Bacteria</taxon>
        <taxon>Pseudomonadati</taxon>
        <taxon>Bacteroidota</taxon>
        <taxon>Flavobacteriia</taxon>
        <taxon>Flavobacteriales</taxon>
        <taxon>Flavobacteriaceae</taxon>
        <taxon>Tenacibaculum</taxon>
    </lineage>
</organism>
<dbReference type="RefSeq" id="WP_120185854.1">
    <property type="nucleotide sequence ID" value="NZ_RAQM01000006.1"/>
</dbReference>
<accession>A0A420E4W2</accession>
<evidence type="ECO:0000256" key="2">
    <source>
        <dbReference type="SAM" id="Phobius"/>
    </source>
</evidence>
<proteinExistence type="predicted"/>
<gene>
    <name evidence="3" type="ORF">C8N26_0480</name>
</gene>
<feature type="transmembrane region" description="Helical" evidence="2">
    <location>
        <begin position="93"/>
        <end position="113"/>
    </location>
</feature>
<dbReference type="EMBL" id="RAQM01000006">
    <property type="protein sequence ID" value="RKF05080.1"/>
    <property type="molecule type" value="Genomic_DNA"/>
</dbReference>